<comment type="similarity">
    <text evidence="1">Belongs to the SIP5 family.</text>
</comment>
<evidence type="ECO:0000256" key="2">
    <source>
        <dbReference type="SAM" id="MobiDB-lite"/>
    </source>
</evidence>
<dbReference type="GO" id="GO:0005737">
    <property type="term" value="C:cytoplasm"/>
    <property type="evidence" value="ECO:0007669"/>
    <property type="project" value="TreeGrafter"/>
</dbReference>
<dbReference type="PANTHER" id="PTHR31315:SF1">
    <property type="entry name" value="PROTEIN SIP5"/>
    <property type="match status" value="1"/>
</dbReference>
<protein>
    <recommendedName>
        <fullName evidence="5">RING-type domain-containing protein</fullName>
    </recommendedName>
</protein>
<feature type="compositionally biased region" description="Basic and acidic residues" evidence="2">
    <location>
        <begin position="351"/>
        <end position="367"/>
    </location>
</feature>
<feature type="compositionally biased region" description="Polar residues" evidence="2">
    <location>
        <begin position="403"/>
        <end position="418"/>
    </location>
</feature>
<accession>A0A4T0FL64</accession>
<dbReference type="AlphaFoldDB" id="A0A4T0FL64"/>
<evidence type="ECO:0000313" key="4">
    <source>
        <dbReference type="Proteomes" id="UP000310189"/>
    </source>
</evidence>
<dbReference type="InterPro" id="IPR039301">
    <property type="entry name" value="Sip5/DA2"/>
</dbReference>
<evidence type="ECO:0008006" key="5">
    <source>
        <dbReference type="Google" id="ProtNLM"/>
    </source>
</evidence>
<keyword evidence="4" id="KW-1185">Reference proteome</keyword>
<evidence type="ECO:0000256" key="1">
    <source>
        <dbReference type="ARBA" id="ARBA00010402"/>
    </source>
</evidence>
<reference evidence="3 4" key="1">
    <citation type="submission" date="2019-03" db="EMBL/GenBank/DDBJ databases">
        <title>Sequencing 23 genomes of Wallemia ichthyophaga.</title>
        <authorList>
            <person name="Gostincar C."/>
        </authorList>
    </citation>
    <scope>NUCLEOTIDE SEQUENCE [LARGE SCALE GENOMIC DNA]</scope>
    <source>
        <strain evidence="3 4">EXF-5753</strain>
    </source>
</reference>
<feature type="region of interest" description="Disordered" evidence="2">
    <location>
        <begin position="74"/>
        <end position="106"/>
    </location>
</feature>
<feature type="compositionally biased region" description="Polar residues" evidence="2">
    <location>
        <begin position="368"/>
        <end position="387"/>
    </location>
</feature>
<dbReference type="EMBL" id="SPNW01000033">
    <property type="protein sequence ID" value="TIA88830.1"/>
    <property type="molecule type" value="Genomic_DNA"/>
</dbReference>
<dbReference type="CDD" id="cd24139">
    <property type="entry name" value="SIP5-like"/>
    <property type="match status" value="1"/>
</dbReference>
<feature type="compositionally biased region" description="Polar residues" evidence="2">
    <location>
        <begin position="222"/>
        <end position="231"/>
    </location>
</feature>
<dbReference type="InterPro" id="IPR003903">
    <property type="entry name" value="UIM_dom"/>
</dbReference>
<feature type="compositionally biased region" description="Polar residues" evidence="2">
    <location>
        <begin position="458"/>
        <end position="469"/>
    </location>
</feature>
<proteinExistence type="inferred from homology"/>
<dbReference type="PANTHER" id="PTHR31315">
    <property type="entry name" value="PROTEIN SIP5"/>
    <property type="match status" value="1"/>
</dbReference>
<feature type="compositionally biased region" description="Basic and acidic residues" evidence="2">
    <location>
        <begin position="470"/>
        <end position="479"/>
    </location>
</feature>
<organism evidence="3 4">
    <name type="scientific">Wallemia hederae</name>
    <dbReference type="NCBI Taxonomy" id="1540922"/>
    <lineage>
        <taxon>Eukaryota</taxon>
        <taxon>Fungi</taxon>
        <taxon>Dikarya</taxon>
        <taxon>Basidiomycota</taxon>
        <taxon>Wallemiomycotina</taxon>
        <taxon>Wallemiomycetes</taxon>
        <taxon>Wallemiales</taxon>
        <taxon>Wallemiaceae</taxon>
        <taxon>Wallemia</taxon>
    </lineage>
</organism>
<dbReference type="Proteomes" id="UP000310189">
    <property type="component" value="Unassembled WGS sequence"/>
</dbReference>
<sequence>MGNTSSSNSSRERAVDHVDGGTVFPHPDSVYFNAQQDWDKDVVRHLIIHRKLAPFYKGLNDYSEDMTDLDILQQKYNGNPPQNSPTASPQAQVKSPRRSASTSSNQLKKPAINFETIIYKNAQECPICFLFYPSNQNRSRCCDQPLCTDCFVQIKRSEPTTTHLESEPAACPYCAQDNFGITYTPPHWRTGNGASPSQELNMDKLLNEEPVQTQRPRRKSISADSSDVVTTDTIRPDWKNKLETVRAQAARRANRRIIMRQVGDRLVPIGVTSSRHPLANSQLPAGLFLSSDGDVQANPQQQPQQDTQRVRSSRTGRRAVDNLVNSLGNGADLEDAMIMEAMRLSLLEEEERSRRREEEERNERQAIERSSSQVDVATTADHNTQEPIQPPPAAHTVHDTTPVEAQTESLPERTTSIVNSNHNSNHDNSEHSSLLNEDEQQSRLSSDSIDRVGLLAATSVTPATTTEGSSLHDRDRDHD</sequence>
<feature type="region of interest" description="Disordered" evidence="2">
    <location>
        <begin position="284"/>
        <end position="323"/>
    </location>
</feature>
<feature type="region of interest" description="Disordered" evidence="2">
    <location>
        <begin position="209"/>
        <end position="231"/>
    </location>
</feature>
<dbReference type="PROSITE" id="PS50330">
    <property type="entry name" value="UIM"/>
    <property type="match status" value="1"/>
</dbReference>
<gene>
    <name evidence="3" type="ORF">E3P99_02369</name>
</gene>
<feature type="region of interest" description="Disordered" evidence="2">
    <location>
        <begin position="1"/>
        <end position="20"/>
    </location>
</feature>
<feature type="compositionally biased region" description="Basic and acidic residues" evidence="2">
    <location>
        <begin position="10"/>
        <end position="19"/>
    </location>
</feature>
<comment type="caution">
    <text evidence="3">The sequence shown here is derived from an EMBL/GenBank/DDBJ whole genome shotgun (WGS) entry which is preliminary data.</text>
</comment>
<dbReference type="OrthoDB" id="21471at2759"/>
<evidence type="ECO:0000313" key="3">
    <source>
        <dbReference type="EMBL" id="TIA88830.1"/>
    </source>
</evidence>
<feature type="region of interest" description="Disordered" evidence="2">
    <location>
        <begin position="349"/>
        <end position="479"/>
    </location>
</feature>
<name>A0A4T0FL64_9BASI</name>